<keyword evidence="10" id="KW-0418">Kinase</keyword>
<evidence type="ECO:0000256" key="3">
    <source>
        <dbReference type="ARBA" id="ARBA00010217"/>
    </source>
</evidence>
<evidence type="ECO:0000256" key="12">
    <source>
        <dbReference type="ARBA" id="ARBA00022989"/>
    </source>
</evidence>
<evidence type="ECO:0000256" key="14">
    <source>
        <dbReference type="ARBA" id="ARBA00023170"/>
    </source>
</evidence>
<evidence type="ECO:0000256" key="15">
    <source>
        <dbReference type="ARBA" id="ARBA00023180"/>
    </source>
</evidence>
<dbReference type="GO" id="GO:0004674">
    <property type="term" value="F:protein serine/threonine kinase activity"/>
    <property type="evidence" value="ECO:0007669"/>
    <property type="project" value="UniProtKB-KW"/>
</dbReference>
<comment type="subcellular location">
    <subcellularLocation>
        <location evidence="1">Cell membrane</location>
        <topology evidence="1">Single-pass type I membrane protein</topology>
    </subcellularLocation>
</comment>
<dbReference type="InterPro" id="IPR025886">
    <property type="entry name" value="PP2-like"/>
</dbReference>
<dbReference type="Gene3D" id="1.10.510.10">
    <property type="entry name" value="Transferase(Phosphotransferase) domain 1"/>
    <property type="match status" value="1"/>
</dbReference>
<evidence type="ECO:0000259" key="17">
    <source>
        <dbReference type="PROSITE" id="PS50011"/>
    </source>
</evidence>
<keyword evidence="19" id="KW-1185">Reference proteome</keyword>
<dbReference type="PROSITE" id="PS50011">
    <property type="entry name" value="PROTEIN_KINASE_DOM"/>
    <property type="match status" value="1"/>
</dbReference>
<keyword evidence="6" id="KW-0808">Transferase</keyword>
<gene>
    <name evidence="18" type="ORF">OSB04_030714</name>
</gene>
<dbReference type="GO" id="GO:0005886">
    <property type="term" value="C:plasma membrane"/>
    <property type="evidence" value="ECO:0007669"/>
    <property type="project" value="UniProtKB-SubCell"/>
</dbReference>
<dbReference type="Pfam" id="PF07714">
    <property type="entry name" value="PK_Tyr_Ser-Thr"/>
    <property type="match status" value="1"/>
</dbReference>
<dbReference type="Pfam" id="PF14299">
    <property type="entry name" value="PP2"/>
    <property type="match status" value="2"/>
</dbReference>
<dbReference type="InterPro" id="IPR011009">
    <property type="entry name" value="Kinase-like_dom_sf"/>
</dbReference>
<evidence type="ECO:0000256" key="9">
    <source>
        <dbReference type="ARBA" id="ARBA00022741"/>
    </source>
</evidence>
<evidence type="ECO:0000256" key="10">
    <source>
        <dbReference type="ARBA" id="ARBA00022777"/>
    </source>
</evidence>
<evidence type="ECO:0000256" key="8">
    <source>
        <dbReference type="ARBA" id="ARBA00022729"/>
    </source>
</evidence>
<keyword evidence="14" id="KW-0675">Receptor</keyword>
<dbReference type="GO" id="GO:0002229">
    <property type="term" value="P:defense response to oomycetes"/>
    <property type="evidence" value="ECO:0007669"/>
    <property type="project" value="UniProtKB-ARBA"/>
</dbReference>
<keyword evidence="4" id="KW-1003">Cell membrane</keyword>
<evidence type="ECO:0000256" key="11">
    <source>
        <dbReference type="ARBA" id="ARBA00022840"/>
    </source>
</evidence>
<keyword evidence="5" id="KW-0723">Serine/threonine-protein kinase</keyword>
<dbReference type="PROSITE" id="PS00107">
    <property type="entry name" value="PROTEIN_KINASE_ATP"/>
    <property type="match status" value="1"/>
</dbReference>
<evidence type="ECO:0000256" key="1">
    <source>
        <dbReference type="ARBA" id="ARBA00004251"/>
    </source>
</evidence>
<dbReference type="InterPro" id="IPR001245">
    <property type="entry name" value="Ser-Thr/Tyr_kinase_cat_dom"/>
</dbReference>
<dbReference type="EMBL" id="JARYMX010000008">
    <property type="protein sequence ID" value="KAJ9537981.1"/>
    <property type="molecule type" value="Genomic_DNA"/>
</dbReference>
<dbReference type="InterPro" id="IPR008271">
    <property type="entry name" value="Ser/Thr_kinase_AS"/>
</dbReference>
<name>A0AA38W7F9_9ASTR</name>
<keyword evidence="7" id="KW-0812">Transmembrane</keyword>
<evidence type="ECO:0000256" key="4">
    <source>
        <dbReference type="ARBA" id="ARBA00022475"/>
    </source>
</evidence>
<protein>
    <recommendedName>
        <fullName evidence="17">Protein kinase domain-containing protein</fullName>
    </recommendedName>
</protein>
<dbReference type="FunFam" id="3.30.200.20:FF:000039">
    <property type="entry name" value="receptor-like protein kinase FERONIA"/>
    <property type="match status" value="1"/>
</dbReference>
<evidence type="ECO:0000313" key="19">
    <source>
        <dbReference type="Proteomes" id="UP001172457"/>
    </source>
</evidence>
<proteinExistence type="inferred from homology"/>
<evidence type="ECO:0000256" key="13">
    <source>
        <dbReference type="ARBA" id="ARBA00023136"/>
    </source>
</evidence>
<dbReference type="GO" id="GO:0004714">
    <property type="term" value="F:transmembrane receptor protein tyrosine kinase activity"/>
    <property type="evidence" value="ECO:0007669"/>
    <property type="project" value="InterPro"/>
</dbReference>
<dbReference type="InterPro" id="IPR000719">
    <property type="entry name" value="Prot_kinase_dom"/>
</dbReference>
<sequence>MAFFDEFQHLKIQLEDIKSATDNFANDSLIGKGGFGKVYKGEIAHSRGRSMVAFKRLDSKYGQGNSEFWREIMMLSRYTHENLISLLGYCDEGGDQKILVYEYASNGSLDRHLGATALTWMHRLKICLAAAKGLSYLHDPKGTQQRVLHRDIKSSNILLDENWNAKVSDLGLSKIGPANQQHSVLVSNIVGTFGYLDPLYMEMGLLTKESDIYSFGVVLFEVLCGRLCYECSNRQSHTLVRMWKKSYKNNKLDEIIFEHLLQQMDPSSLKTFSNVAYQCLHKSREQRPTMAHVVQELETAVQFQEISEGVERPKDYERVIRTATPPLVYSSKEELSMLLHKGILVNKGKTWFSLNKNGEHCEMISAAECLLATAIANNNDRYIHDQNSRFGKVGYLQLRKINVHARAQFLSPRVTYTVNLVFRPPYTDDINSKEPVYVAIVYKLDEERESSIAYIADRREDGWLMVQFYQFTSDTKYFDLRFQFEATRERDHYSWLIEGIEFQPMEKVEHEVLEEEMADMHPISDSDTNWEQKLPNDYEKIIKWSKDSVRWTTKKELYFLLCNGFLINKGEEWLSLAKNGKKCPILSSRVTLVKSEWSWKPLPESRFKEVAFNRSFRFSIICKMKSPILSPQTAYGCYLVYKITENHSSFVAPVEVVDKEYRKNDSHLAKLWFIYLLSPQNQASSSKDDQNTHHRLTIPKIKGLPQLRNDGWMEVRVWEFQTGATTEMISMYFKLRSHASGVWRPFDGLIVQGIEFKPL</sequence>
<evidence type="ECO:0000256" key="16">
    <source>
        <dbReference type="PROSITE-ProRule" id="PRU10141"/>
    </source>
</evidence>
<dbReference type="SMART" id="SM00220">
    <property type="entry name" value="S_TKc"/>
    <property type="match status" value="1"/>
</dbReference>
<dbReference type="PROSITE" id="PS00108">
    <property type="entry name" value="PROTEIN_KINASE_ST"/>
    <property type="match status" value="1"/>
</dbReference>
<keyword evidence="11 16" id="KW-0067">ATP-binding</keyword>
<keyword evidence="12" id="KW-1133">Transmembrane helix</keyword>
<comment type="caution">
    <text evidence="18">The sequence shown here is derived from an EMBL/GenBank/DDBJ whole genome shotgun (WGS) entry which is preliminary data.</text>
</comment>
<dbReference type="InterPro" id="IPR045272">
    <property type="entry name" value="ANXUR1/2-like"/>
</dbReference>
<dbReference type="FunFam" id="1.10.510.10:FF:000240">
    <property type="entry name" value="Lectin-domain containing receptor kinase A4.3"/>
    <property type="match status" value="1"/>
</dbReference>
<accession>A0AA38W7F9</accession>
<evidence type="ECO:0000256" key="5">
    <source>
        <dbReference type="ARBA" id="ARBA00022527"/>
    </source>
</evidence>
<dbReference type="Gene3D" id="3.30.200.20">
    <property type="entry name" value="Phosphorylase Kinase, domain 1"/>
    <property type="match status" value="1"/>
</dbReference>
<dbReference type="GO" id="GO:0005524">
    <property type="term" value="F:ATP binding"/>
    <property type="evidence" value="ECO:0007669"/>
    <property type="project" value="UniProtKB-UniRule"/>
</dbReference>
<comment type="similarity">
    <text evidence="2">In the N-terminal section; belongs to the leguminous lectin family.</text>
</comment>
<evidence type="ECO:0000313" key="18">
    <source>
        <dbReference type="EMBL" id="KAJ9537981.1"/>
    </source>
</evidence>
<keyword evidence="9 16" id="KW-0547">Nucleotide-binding</keyword>
<evidence type="ECO:0000256" key="2">
    <source>
        <dbReference type="ARBA" id="ARBA00008536"/>
    </source>
</evidence>
<evidence type="ECO:0000256" key="6">
    <source>
        <dbReference type="ARBA" id="ARBA00022679"/>
    </source>
</evidence>
<feature type="domain" description="Protein kinase" evidence="17">
    <location>
        <begin position="24"/>
        <end position="301"/>
    </location>
</feature>
<comment type="similarity">
    <text evidence="3">In the C-terminal section; belongs to the protein kinase superfamily. Ser/Thr protein kinase family.</text>
</comment>
<evidence type="ECO:0000256" key="7">
    <source>
        <dbReference type="ARBA" id="ARBA00022692"/>
    </source>
</evidence>
<keyword evidence="15" id="KW-0325">Glycoprotein</keyword>
<dbReference type="AlphaFoldDB" id="A0AA38W7F9"/>
<dbReference type="InterPro" id="IPR017441">
    <property type="entry name" value="Protein_kinase_ATP_BS"/>
</dbReference>
<organism evidence="18 19">
    <name type="scientific">Centaurea solstitialis</name>
    <name type="common">yellow star-thistle</name>
    <dbReference type="NCBI Taxonomy" id="347529"/>
    <lineage>
        <taxon>Eukaryota</taxon>
        <taxon>Viridiplantae</taxon>
        <taxon>Streptophyta</taxon>
        <taxon>Embryophyta</taxon>
        <taxon>Tracheophyta</taxon>
        <taxon>Spermatophyta</taxon>
        <taxon>Magnoliopsida</taxon>
        <taxon>eudicotyledons</taxon>
        <taxon>Gunneridae</taxon>
        <taxon>Pentapetalae</taxon>
        <taxon>asterids</taxon>
        <taxon>campanulids</taxon>
        <taxon>Asterales</taxon>
        <taxon>Asteraceae</taxon>
        <taxon>Carduoideae</taxon>
        <taxon>Cardueae</taxon>
        <taxon>Centaureinae</taxon>
        <taxon>Centaurea</taxon>
    </lineage>
</organism>
<keyword evidence="8" id="KW-0732">Signal</keyword>
<dbReference type="GO" id="GO:0009506">
    <property type="term" value="C:plasmodesma"/>
    <property type="evidence" value="ECO:0007669"/>
    <property type="project" value="TreeGrafter"/>
</dbReference>
<dbReference type="SUPFAM" id="SSF56112">
    <property type="entry name" value="Protein kinase-like (PK-like)"/>
    <property type="match status" value="1"/>
</dbReference>
<dbReference type="PANTHER" id="PTHR27003:SF338">
    <property type="entry name" value="TYROSINE-PROTEIN KINASE, NON-RECEPTOR JAK_TYK2-RELATED"/>
    <property type="match status" value="1"/>
</dbReference>
<dbReference type="PANTHER" id="PTHR27003">
    <property type="entry name" value="OS07G0166700 PROTEIN"/>
    <property type="match status" value="1"/>
</dbReference>
<keyword evidence="13" id="KW-0472">Membrane</keyword>
<dbReference type="Proteomes" id="UP001172457">
    <property type="component" value="Chromosome 8"/>
</dbReference>
<reference evidence="18" key="1">
    <citation type="submission" date="2023-03" db="EMBL/GenBank/DDBJ databases">
        <title>Chromosome-scale reference genome and RAD-based genetic map of yellow starthistle (Centaurea solstitialis) reveal putative structural variation and QTLs associated with invader traits.</title>
        <authorList>
            <person name="Reatini B."/>
            <person name="Cang F.A."/>
            <person name="Jiang Q."/>
            <person name="Mckibben M.T.W."/>
            <person name="Barker M.S."/>
            <person name="Rieseberg L.H."/>
            <person name="Dlugosch K.M."/>
        </authorList>
    </citation>
    <scope>NUCLEOTIDE SEQUENCE</scope>
    <source>
        <strain evidence="18">CAN-66</strain>
        <tissue evidence="18">Leaf</tissue>
    </source>
</reference>
<feature type="binding site" evidence="16">
    <location>
        <position position="55"/>
    </location>
    <ligand>
        <name>ATP</name>
        <dbReference type="ChEBI" id="CHEBI:30616"/>
    </ligand>
</feature>